<dbReference type="GO" id="GO:0007020">
    <property type="term" value="P:microtubule nucleation"/>
    <property type="evidence" value="ECO:0007669"/>
    <property type="project" value="InterPro"/>
</dbReference>
<dbReference type="InterPro" id="IPR059169">
    <property type="entry name" value="GCP5_N_ext"/>
</dbReference>
<evidence type="ECO:0000313" key="5">
    <source>
        <dbReference type="EMBL" id="KAJ8956277.1"/>
    </source>
</evidence>
<keyword evidence="2" id="KW-0963">Cytoplasm</keyword>
<dbReference type="GO" id="GO:0000278">
    <property type="term" value="P:mitotic cell cycle"/>
    <property type="evidence" value="ECO:0007669"/>
    <property type="project" value="TreeGrafter"/>
</dbReference>
<dbReference type="Proteomes" id="UP001162162">
    <property type="component" value="Unassembled WGS sequence"/>
</dbReference>
<keyword evidence="6" id="KW-1185">Reference proteome</keyword>
<evidence type="ECO:0008006" key="7">
    <source>
        <dbReference type="Google" id="ProtNLM"/>
    </source>
</evidence>
<dbReference type="GO" id="GO:0000930">
    <property type="term" value="C:gamma-tubulin complex"/>
    <property type="evidence" value="ECO:0007669"/>
    <property type="project" value="TreeGrafter"/>
</dbReference>
<dbReference type="GO" id="GO:0051011">
    <property type="term" value="F:microtubule minus-end binding"/>
    <property type="evidence" value="ECO:0007669"/>
    <property type="project" value="TreeGrafter"/>
</dbReference>
<comment type="caution">
    <text evidence="5">The sequence shown here is derived from an EMBL/GenBank/DDBJ whole genome shotgun (WGS) entry which is preliminary data.</text>
</comment>
<dbReference type="EMBL" id="JAPWTK010000031">
    <property type="protein sequence ID" value="KAJ8956277.1"/>
    <property type="molecule type" value="Genomic_DNA"/>
</dbReference>
<dbReference type="GO" id="GO:0051321">
    <property type="term" value="P:meiotic cell cycle"/>
    <property type="evidence" value="ECO:0007669"/>
    <property type="project" value="TreeGrafter"/>
</dbReference>
<dbReference type="InterPro" id="IPR042241">
    <property type="entry name" value="GCP_C_sf"/>
</dbReference>
<dbReference type="InterPro" id="IPR007259">
    <property type="entry name" value="GCP"/>
</dbReference>
<evidence type="ECO:0000256" key="3">
    <source>
        <dbReference type="ARBA" id="ARBA00022701"/>
    </source>
</evidence>
<keyword evidence="4" id="KW-0206">Cytoskeleton</keyword>
<evidence type="ECO:0000256" key="2">
    <source>
        <dbReference type="ARBA" id="ARBA00022490"/>
    </source>
</evidence>
<reference evidence="5" key="1">
    <citation type="journal article" date="2023" name="Insect Mol. Biol.">
        <title>Genome sequencing provides insights into the evolution of gene families encoding plant cell wall-degrading enzymes in longhorned beetles.</title>
        <authorList>
            <person name="Shin N.R."/>
            <person name="Okamura Y."/>
            <person name="Kirsch R."/>
            <person name="Pauchet Y."/>
        </authorList>
    </citation>
    <scope>NUCLEOTIDE SEQUENCE</scope>
    <source>
        <strain evidence="5">AMC_N1</strain>
    </source>
</reference>
<dbReference type="GO" id="GO:0051225">
    <property type="term" value="P:spindle assembly"/>
    <property type="evidence" value="ECO:0007669"/>
    <property type="project" value="TreeGrafter"/>
</dbReference>
<name>A0AAV8YXK1_9CUCU</name>
<proteinExistence type="predicted"/>
<evidence type="ECO:0000313" key="6">
    <source>
        <dbReference type="Proteomes" id="UP001162162"/>
    </source>
</evidence>
<dbReference type="GO" id="GO:0005874">
    <property type="term" value="C:microtubule"/>
    <property type="evidence" value="ECO:0007669"/>
    <property type="project" value="UniProtKB-KW"/>
</dbReference>
<protein>
    <recommendedName>
        <fullName evidence="7">Gamma-tubulin complex component</fullName>
    </recommendedName>
</protein>
<dbReference type="GO" id="GO:0031122">
    <property type="term" value="P:cytoplasmic microtubule organization"/>
    <property type="evidence" value="ECO:0007669"/>
    <property type="project" value="TreeGrafter"/>
</dbReference>
<keyword evidence="3" id="KW-0493">Microtubule</keyword>
<evidence type="ECO:0000256" key="4">
    <source>
        <dbReference type="ARBA" id="ARBA00023212"/>
    </source>
</evidence>
<comment type="subcellular location">
    <subcellularLocation>
        <location evidence="1">Cytoplasm</location>
        <location evidence="1">Cytoskeleton</location>
    </subcellularLocation>
</comment>
<dbReference type="GO" id="GO:0000922">
    <property type="term" value="C:spindle pole"/>
    <property type="evidence" value="ECO:0007669"/>
    <property type="project" value="InterPro"/>
</dbReference>
<dbReference type="Gene3D" id="1.20.120.1900">
    <property type="entry name" value="Gamma-tubulin complex, C-terminal domain"/>
    <property type="match status" value="1"/>
</dbReference>
<evidence type="ECO:0000256" key="1">
    <source>
        <dbReference type="ARBA" id="ARBA00004245"/>
    </source>
</evidence>
<dbReference type="AlphaFoldDB" id="A0AAV8YXK1"/>
<gene>
    <name evidence="5" type="ORF">NQ318_015013</name>
</gene>
<sequence length="917" mass="107553">MARQINEETSTAVKDLIRQMSGFEEGTDQFNHIQKYIINHLKKSDSMYFLNKKEVNEQIASMGEKFIFHGFFPQAKALEDSYRRYITEHLLKSELTTRLNIVKFLLCMSERPTSNFLDNPGEFVTEVAEEEEEIDWGEYLKEGIERWSPNFDETDRSSCSSVADDTVNEDVEGGASMSRLPTIADECKRDVVVDFKANREELLATIQHTWYNQEKFHMAPFSNWREANIGILWDKFLEDQVMGLVPIEPSSFLSEYKVIREILWQMWTPHTSTVFELVGDRLRPKANVTISSVRSMAFEHFLHEFIPYIEVLDFFREFSKSLEIHTEDCISAVPQTFRSYNGSLQNIIRPIYRKLSALEDTVREQGTSPIFLLKKIHDEVVIDMSRNSNLKCATQLLSRLHYSLQFSTSKLEQDLKVALFLESLYHYFTRINSWLMKNDLSDYSEEFLIVNKNKNAYASTYIYEKEGSDSKIEKWKLNFELRSNVDDFCLENGIIKIIRTTILQIGRNIHLLRLIGNVSPINECKETIHQEFVRKTLEELRRFFEAEPEQERGGECDSDNSNEYLFKYPVVCTDQCQRPTDMDKLENLVDTSDGFLMLAFKDYFVRRPEKEEAEGEPTLFEKLSKITTTMFPTTNFFEKILNGILRDRFTVSGLMVKNILIEKYLLEKQFQFLRHTFMFFDDLIFPFYRGLFEKTAVNQKNWGNEVWLTSHLQDVVTDLYADFYERCRIRVNENWRQCADSLAACGMMALYEGIFQFVLKIKWALYTVNHLAFTDLESKKSNKRQPKAHRTTVMKLKYLKFALTNLLNSIQHYLFSFIFTKCLQRFELDFEKANDLSSIMASHASFLNTVSAMILDVKNCGKDGGAFRHIINSVKMLRVMWNNVEYATPNRLGDYYKVYNECYKAIDPIICPVYIFN</sequence>
<dbReference type="PANTHER" id="PTHR19302">
    <property type="entry name" value="GAMMA TUBULIN COMPLEX PROTEIN"/>
    <property type="match status" value="1"/>
</dbReference>
<dbReference type="GO" id="GO:0043015">
    <property type="term" value="F:gamma-tubulin binding"/>
    <property type="evidence" value="ECO:0007669"/>
    <property type="project" value="InterPro"/>
</dbReference>
<accession>A0AAV8YXK1</accession>
<dbReference type="CDD" id="cd22572">
    <property type="entry name" value="GCP5_NTD"/>
    <property type="match status" value="1"/>
</dbReference>
<organism evidence="5 6">
    <name type="scientific">Aromia moschata</name>
    <dbReference type="NCBI Taxonomy" id="1265417"/>
    <lineage>
        <taxon>Eukaryota</taxon>
        <taxon>Metazoa</taxon>
        <taxon>Ecdysozoa</taxon>
        <taxon>Arthropoda</taxon>
        <taxon>Hexapoda</taxon>
        <taxon>Insecta</taxon>
        <taxon>Pterygota</taxon>
        <taxon>Neoptera</taxon>
        <taxon>Endopterygota</taxon>
        <taxon>Coleoptera</taxon>
        <taxon>Polyphaga</taxon>
        <taxon>Cucujiformia</taxon>
        <taxon>Chrysomeloidea</taxon>
        <taxon>Cerambycidae</taxon>
        <taxon>Cerambycinae</taxon>
        <taxon>Callichromatini</taxon>
        <taxon>Aromia</taxon>
    </lineage>
</organism>
<dbReference type="PANTHER" id="PTHR19302:SF14">
    <property type="entry name" value="GAMMA-TUBULIN COMPLEX COMPONENT 3"/>
    <property type="match status" value="1"/>
</dbReference>